<dbReference type="Pfam" id="PF09115">
    <property type="entry name" value="DNApol3-delta_C"/>
    <property type="match status" value="1"/>
</dbReference>
<evidence type="ECO:0000313" key="17">
    <source>
        <dbReference type="EMBL" id="RHA70515.1"/>
    </source>
</evidence>
<dbReference type="InterPro" id="IPR004622">
    <property type="entry name" value="DNA_pol_HolB"/>
</dbReference>
<feature type="domain" description="DNA polymerase III delta subunit C-terminal" evidence="8">
    <location>
        <begin position="246"/>
        <end position="325"/>
    </location>
</feature>
<evidence type="ECO:0000259" key="8">
    <source>
        <dbReference type="Pfam" id="PF09115"/>
    </source>
</evidence>
<dbReference type="EC" id="2.7.7.7" evidence="1"/>
<evidence type="ECO:0000313" key="21">
    <source>
        <dbReference type="EMBL" id="RHN18164.1"/>
    </source>
</evidence>
<dbReference type="Proteomes" id="UP000260664">
    <property type="component" value="Unassembled WGS sequence"/>
</dbReference>
<dbReference type="EMBL" id="QRWH01000006">
    <property type="protein sequence ID" value="RGT09075.1"/>
    <property type="molecule type" value="Genomic_DNA"/>
</dbReference>
<dbReference type="Proteomes" id="UP000285981">
    <property type="component" value="Unassembled WGS sequence"/>
</dbReference>
<dbReference type="GO" id="GO:0009360">
    <property type="term" value="C:DNA polymerase III complex"/>
    <property type="evidence" value="ECO:0007669"/>
    <property type="project" value="InterPro"/>
</dbReference>
<dbReference type="Pfam" id="PF13177">
    <property type="entry name" value="DNA_pol3_delta2"/>
    <property type="match status" value="1"/>
</dbReference>
<evidence type="ECO:0000313" key="19">
    <source>
        <dbReference type="EMBL" id="RHC08186.1"/>
    </source>
</evidence>
<evidence type="ECO:0000256" key="5">
    <source>
        <dbReference type="ARBA" id="ARBA00022705"/>
    </source>
</evidence>
<evidence type="ECO:0000256" key="7">
    <source>
        <dbReference type="ARBA" id="ARBA00049244"/>
    </source>
</evidence>
<dbReference type="Proteomes" id="UP000283630">
    <property type="component" value="Unassembled WGS sequence"/>
</dbReference>
<keyword evidence="5" id="KW-0235">DNA replication</keyword>
<evidence type="ECO:0000313" key="29">
    <source>
        <dbReference type="Proteomes" id="UP000284883"/>
    </source>
</evidence>
<evidence type="ECO:0000256" key="3">
    <source>
        <dbReference type="ARBA" id="ARBA00022679"/>
    </source>
</evidence>
<dbReference type="Proteomes" id="UP000261055">
    <property type="component" value="Unassembled WGS sequence"/>
</dbReference>
<dbReference type="AlphaFoldDB" id="A0A3E4MH87"/>
<evidence type="ECO:0000313" key="10">
    <source>
        <dbReference type="EMBL" id="RGK48914.1"/>
    </source>
</evidence>
<dbReference type="Proteomes" id="UP000261208">
    <property type="component" value="Unassembled WGS sequence"/>
</dbReference>
<dbReference type="Proteomes" id="UP000284962">
    <property type="component" value="Unassembled WGS sequence"/>
</dbReference>
<dbReference type="InterPro" id="IPR050238">
    <property type="entry name" value="DNA_Rep/Repair_Clamp_Loader"/>
</dbReference>
<dbReference type="SUPFAM" id="SSF52540">
    <property type="entry name" value="P-loop containing nucleoside triphosphate hydrolases"/>
    <property type="match status" value="1"/>
</dbReference>
<dbReference type="InterPro" id="IPR008921">
    <property type="entry name" value="DNA_pol3_clamp-load_cplx_C"/>
</dbReference>
<dbReference type="SUPFAM" id="SSF48019">
    <property type="entry name" value="post-AAA+ oligomerization domain-like"/>
    <property type="match status" value="1"/>
</dbReference>
<dbReference type="GO" id="GO:0003677">
    <property type="term" value="F:DNA binding"/>
    <property type="evidence" value="ECO:0007669"/>
    <property type="project" value="InterPro"/>
</dbReference>
<comment type="caution">
    <text evidence="10">The sequence shown here is derived from an EMBL/GenBank/DDBJ whole genome shotgun (WGS) entry which is preliminary data.</text>
</comment>
<dbReference type="Proteomes" id="UP000284883">
    <property type="component" value="Unassembled WGS sequence"/>
</dbReference>
<reference evidence="22 23" key="1">
    <citation type="submission" date="2018-08" db="EMBL/GenBank/DDBJ databases">
        <title>A genome reference for cultivated species of the human gut microbiota.</title>
        <authorList>
            <person name="Zou Y."/>
            <person name="Xue W."/>
            <person name="Luo G."/>
        </authorList>
    </citation>
    <scope>NUCLEOTIDE SEQUENCE [LARGE SCALE GENOMIC DNA]</scope>
    <source>
        <strain evidence="15 25">AF12-11</strain>
        <strain evidence="14 26">AF19-4AC</strain>
        <strain evidence="13 34">AF21-25</strain>
        <strain evidence="12 27">AF25-11</strain>
        <strain evidence="21 32">AF31-13BH</strain>
        <strain evidence="20 33">AM23-7AC</strain>
        <strain evidence="19 28">AM37-5</strain>
        <strain evidence="18 29">AM40-15AC</strain>
        <strain evidence="17 31">AM42-8</strain>
        <strain evidence="16 30">AM46-16</strain>
        <strain evidence="11 23">OM02-12</strain>
        <strain evidence="10 24">TF11-11</strain>
        <strain evidence="9 22">TM09-19AC</strain>
    </source>
</reference>
<evidence type="ECO:0000313" key="16">
    <source>
        <dbReference type="EMBL" id="RHA00044.1"/>
    </source>
</evidence>
<evidence type="ECO:0000313" key="26">
    <source>
        <dbReference type="Proteomes" id="UP000283630"/>
    </source>
</evidence>
<dbReference type="EMBL" id="QRUK01000014">
    <property type="protein sequence ID" value="RGR58639.1"/>
    <property type="molecule type" value="Genomic_DNA"/>
</dbReference>
<comment type="catalytic activity">
    <reaction evidence="7">
        <text>DNA(n) + a 2'-deoxyribonucleoside 5'-triphosphate = DNA(n+1) + diphosphate</text>
        <dbReference type="Rhea" id="RHEA:22508"/>
        <dbReference type="Rhea" id="RHEA-COMP:17339"/>
        <dbReference type="Rhea" id="RHEA-COMP:17340"/>
        <dbReference type="ChEBI" id="CHEBI:33019"/>
        <dbReference type="ChEBI" id="CHEBI:61560"/>
        <dbReference type="ChEBI" id="CHEBI:173112"/>
        <dbReference type="EC" id="2.7.7.7"/>
    </reaction>
</comment>
<evidence type="ECO:0000313" key="23">
    <source>
        <dbReference type="Proteomes" id="UP000261055"/>
    </source>
</evidence>
<dbReference type="GO" id="GO:0008408">
    <property type="term" value="F:3'-5' exonuclease activity"/>
    <property type="evidence" value="ECO:0007669"/>
    <property type="project" value="InterPro"/>
</dbReference>
<evidence type="ECO:0000313" key="24">
    <source>
        <dbReference type="Proteomes" id="UP000261208"/>
    </source>
</evidence>
<evidence type="ECO:0000256" key="6">
    <source>
        <dbReference type="ARBA" id="ARBA00022932"/>
    </source>
</evidence>
<dbReference type="EMBL" id="QRVU01000046">
    <property type="protein sequence ID" value="RGS69699.1"/>
    <property type="molecule type" value="Genomic_DNA"/>
</dbReference>
<dbReference type="GO" id="GO:0006261">
    <property type="term" value="P:DNA-templated DNA replication"/>
    <property type="evidence" value="ECO:0007669"/>
    <property type="project" value="TreeGrafter"/>
</dbReference>
<evidence type="ECO:0000313" key="12">
    <source>
        <dbReference type="EMBL" id="RGR58639.1"/>
    </source>
</evidence>
<evidence type="ECO:0000313" key="28">
    <source>
        <dbReference type="Proteomes" id="UP000284742"/>
    </source>
</evidence>
<evidence type="ECO:0000256" key="4">
    <source>
        <dbReference type="ARBA" id="ARBA00022695"/>
    </source>
</evidence>
<dbReference type="Proteomes" id="UP000266376">
    <property type="component" value="Unassembled WGS sequence"/>
</dbReference>
<evidence type="ECO:0000313" key="9">
    <source>
        <dbReference type="EMBL" id="RGI82315.1"/>
    </source>
</evidence>
<dbReference type="EMBL" id="QSGQ01000010">
    <property type="protein sequence ID" value="RHB36209.1"/>
    <property type="molecule type" value="Genomic_DNA"/>
</dbReference>
<dbReference type="EMBL" id="QSVQ01000012">
    <property type="protein sequence ID" value="RGO49542.1"/>
    <property type="molecule type" value="Genomic_DNA"/>
</dbReference>
<keyword evidence="23" id="KW-1185">Reference proteome</keyword>
<evidence type="ECO:0000313" key="30">
    <source>
        <dbReference type="Proteomes" id="UP000284962"/>
    </source>
</evidence>
<dbReference type="Proteomes" id="UP000285642">
    <property type="component" value="Unassembled WGS sequence"/>
</dbReference>
<dbReference type="PANTHER" id="PTHR11669">
    <property type="entry name" value="REPLICATION FACTOR C / DNA POLYMERASE III GAMMA-TAU SUBUNIT"/>
    <property type="match status" value="1"/>
</dbReference>
<name>A0A3E4MH87_9FIRM</name>
<proteinExistence type="predicted"/>
<evidence type="ECO:0000256" key="1">
    <source>
        <dbReference type="ARBA" id="ARBA00012417"/>
    </source>
</evidence>
<evidence type="ECO:0000313" key="25">
    <source>
        <dbReference type="Proteomes" id="UP000266376"/>
    </source>
</evidence>
<evidence type="ECO:0000313" key="34">
    <source>
        <dbReference type="Proteomes" id="UP000285981"/>
    </source>
</evidence>
<evidence type="ECO:0000313" key="20">
    <source>
        <dbReference type="EMBL" id="RHF78779.1"/>
    </source>
</evidence>
<evidence type="ECO:0000313" key="13">
    <source>
        <dbReference type="EMBL" id="RGS69699.1"/>
    </source>
</evidence>
<dbReference type="GO" id="GO:0003887">
    <property type="term" value="F:DNA-directed DNA polymerase activity"/>
    <property type="evidence" value="ECO:0007669"/>
    <property type="project" value="UniProtKB-KW"/>
</dbReference>
<dbReference type="EMBL" id="QSAJ01000035">
    <property type="protein sequence ID" value="RGW51072.1"/>
    <property type="molecule type" value="Genomic_DNA"/>
</dbReference>
<dbReference type="EMBL" id="QSOI01000015">
    <property type="protein sequence ID" value="RGI82315.1"/>
    <property type="molecule type" value="Genomic_DNA"/>
</dbReference>
<dbReference type="PANTHER" id="PTHR11669:SF8">
    <property type="entry name" value="DNA POLYMERASE III SUBUNIT DELTA"/>
    <property type="match status" value="1"/>
</dbReference>
<dbReference type="Proteomes" id="UP000284742">
    <property type="component" value="Unassembled WGS sequence"/>
</dbReference>
<evidence type="ECO:0000256" key="2">
    <source>
        <dbReference type="ARBA" id="ARBA00014363"/>
    </source>
</evidence>
<evidence type="ECO:0000313" key="33">
    <source>
        <dbReference type="Proteomes" id="UP000285666"/>
    </source>
</evidence>
<sequence>MGSFKDVVGHRDVIQYLQNAIAENRVSQAYIVNGERGTGKKMLAKLFAMALLCEEHGPEPCNKCHSCVQAESNNHPDIIWVTHEKPGSIGVDDVRTQINNTVAIKPYQGPYKVYIIPEADIMTVQAQNALLKTIEEPPQYAVFILLTENADVLLPTINSRCVMLKLRYIKDALIKKYLMERMEVPDYKAEVCAAFAQGNLGKAIKLAGSEHFNELKDEVLNLMRHINEMDISELVEAVKRCTLYKVEINDYLDLIMVWYRDVLLYKATREIDKVVFKDQIDCMREQARRSSYEGIETILDSLDKAKSRLKANVNFDLVMELLFLTIKEN</sequence>
<dbReference type="EMBL" id="QSHK01000004">
    <property type="protein sequence ID" value="RHC08186.1"/>
    <property type="molecule type" value="Genomic_DNA"/>
</dbReference>
<evidence type="ECO:0000313" key="14">
    <source>
        <dbReference type="EMBL" id="RGT09075.1"/>
    </source>
</evidence>
<protein>
    <recommendedName>
        <fullName evidence="2">DNA polymerase III subunit delta'</fullName>
        <ecNumber evidence="1">2.7.7.7</ecNumber>
    </recommendedName>
</protein>
<dbReference type="EMBL" id="QRQQ01000002">
    <property type="protein sequence ID" value="RHN18164.1"/>
    <property type="molecule type" value="Genomic_DNA"/>
</dbReference>
<dbReference type="EMBL" id="QRHN01000009">
    <property type="protein sequence ID" value="RHF78779.1"/>
    <property type="molecule type" value="Genomic_DNA"/>
</dbReference>
<evidence type="ECO:0000313" key="27">
    <source>
        <dbReference type="Proteomes" id="UP000283652"/>
    </source>
</evidence>
<dbReference type="Proteomes" id="UP000283652">
    <property type="component" value="Unassembled WGS sequence"/>
</dbReference>
<evidence type="ECO:0000313" key="11">
    <source>
        <dbReference type="EMBL" id="RGO49542.1"/>
    </source>
</evidence>
<evidence type="ECO:0000313" key="32">
    <source>
        <dbReference type="Proteomes" id="UP000285652"/>
    </source>
</evidence>
<dbReference type="Gene3D" id="3.40.50.300">
    <property type="entry name" value="P-loop containing nucleotide triphosphate hydrolases"/>
    <property type="match status" value="1"/>
</dbReference>
<dbReference type="Proteomes" id="UP000285666">
    <property type="component" value="Unassembled WGS sequence"/>
</dbReference>
<evidence type="ECO:0000313" key="18">
    <source>
        <dbReference type="EMBL" id="RHB36209.1"/>
    </source>
</evidence>
<dbReference type="EMBL" id="QSFS01000007">
    <property type="protein sequence ID" value="RHA70515.1"/>
    <property type="molecule type" value="Genomic_DNA"/>
</dbReference>
<dbReference type="InterPro" id="IPR015199">
    <property type="entry name" value="DNA_pol_III_delta_C"/>
</dbReference>
<evidence type="ECO:0000313" key="22">
    <source>
        <dbReference type="Proteomes" id="UP000260664"/>
    </source>
</evidence>
<keyword evidence="4 10" id="KW-0548">Nucleotidyltransferase</keyword>
<evidence type="ECO:0000313" key="31">
    <source>
        <dbReference type="Proteomes" id="UP000285642"/>
    </source>
</evidence>
<organism evidence="10 24">
    <name type="scientific">Dorea formicigenerans</name>
    <dbReference type="NCBI Taxonomy" id="39486"/>
    <lineage>
        <taxon>Bacteria</taxon>
        <taxon>Bacillati</taxon>
        <taxon>Bacillota</taxon>
        <taxon>Clostridia</taxon>
        <taxon>Lachnospirales</taxon>
        <taxon>Lachnospiraceae</taxon>
        <taxon>Dorea</taxon>
    </lineage>
</organism>
<dbReference type="NCBIfam" id="TIGR00678">
    <property type="entry name" value="holB"/>
    <property type="match status" value="1"/>
</dbReference>
<dbReference type="Proteomes" id="UP000285652">
    <property type="component" value="Unassembled WGS sequence"/>
</dbReference>
<accession>A0A3E4MH87</accession>
<keyword evidence="3 10" id="KW-0808">Transferase</keyword>
<dbReference type="EMBL" id="QSEW01000006">
    <property type="protein sequence ID" value="RHA00044.1"/>
    <property type="molecule type" value="Genomic_DNA"/>
</dbReference>
<dbReference type="InterPro" id="IPR027417">
    <property type="entry name" value="P-loop_NTPase"/>
</dbReference>
<gene>
    <name evidence="10" type="primary">holB</name>
    <name evidence="20" type="ORF">DW658_07995</name>
    <name evidence="19" type="ORF">DW860_07780</name>
    <name evidence="18" type="ORF">DW885_12880</name>
    <name evidence="17" type="ORF">DW924_08120</name>
    <name evidence="16" type="ORF">DW957_07275</name>
    <name evidence="15" type="ORF">DWV67_12545</name>
    <name evidence="14" type="ORF">DWX53_08665</name>
    <name evidence="13" type="ORF">DWX78_09745</name>
    <name evidence="12" type="ORF">DWY33_08775</name>
    <name evidence="21" type="ORF">DWZ24_02785</name>
    <name evidence="11" type="ORF">DXB12_10615</name>
    <name evidence="10" type="ORF">DXD10_06295</name>
    <name evidence="9" type="ORF">DXD84_11535</name>
</gene>
<dbReference type="EMBL" id="QSQQ01000006">
    <property type="protein sequence ID" value="RGK48914.1"/>
    <property type="molecule type" value="Genomic_DNA"/>
</dbReference>
<dbReference type="RefSeq" id="WP_117495538.1">
    <property type="nucleotide sequence ID" value="NZ_JAAIOE010000008.1"/>
</dbReference>
<evidence type="ECO:0000313" key="15">
    <source>
        <dbReference type="EMBL" id="RGW51072.1"/>
    </source>
</evidence>
<keyword evidence="6" id="KW-0239">DNA-directed DNA polymerase</keyword>